<evidence type="ECO:0000256" key="2">
    <source>
        <dbReference type="SAM" id="Phobius"/>
    </source>
</evidence>
<sequence length="117" mass="13652">MYSFFKEGKKTGRWKNPDFYIALSFLSYFLFVLMFLFAPHVTAFLHGGRRVAQVLTVLFLIAGALFSGIGNWFGFGYEVYPGYMEEPSKEVLEELDAMLQERRRELREAKRSETEKS</sequence>
<gene>
    <name evidence="3" type="ORF">H9968_09475</name>
</gene>
<keyword evidence="2" id="KW-0812">Transmembrane</keyword>
<dbReference type="EMBL" id="DXBR01000086">
    <property type="protein sequence ID" value="HIZ40134.1"/>
    <property type="molecule type" value="Genomic_DNA"/>
</dbReference>
<name>A0A9D2J930_9FIRM</name>
<reference evidence="3" key="1">
    <citation type="journal article" date="2021" name="PeerJ">
        <title>Extensive microbial diversity within the chicken gut microbiome revealed by metagenomics and culture.</title>
        <authorList>
            <person name="Gilroy R."/>
            <person name="Ravi A."/>
            <person name="Getino M."/>
            <person name="Pursley I."/>
            <person name="Horton D.L."/>
            <person name="Alikhan N.F."/>
            <person name="Baker D."/>
            <person name="Gharbi K."/>
            <person name="Hall N."/>
            <person name="Watson M."/>
            <person name="Adriaenssens E.M."/>
            <person name="Foster-Nyarko E."/>
            <person name="Jarju S."/>
            <person name="Secka A."/>
            <person name="Antonio M."/>
            <person name="Oren A."/>
            <person name="Chaudhuri R.R."/>
            <person name="La Ragione R."/>
            <person name="Hildebrand F."/>
            <person name="Pallen M.J."/>
        </authorList>
    </citation>
    <scope>NUCLEOTIDE SEQUENCE</scope>
    <source>
        <strain evidence="3">CHK179-28034</strain>
    </source>
</reference>
<feature type="coiled-coil region" evidence="1">
    <location>
        <begin position="88"/>
        <end position="115"/>
    </location>
</feature>
<keyword evidence="1" id="KW-0175">Coiled coil</keyword>
<dbReference type="AlphaFoldDB" id="A0A9D2J930"/>
<evidence type="ECO:0000256" key="1">
    <source>
        <dbReference type="SAM" id="Coils"/>
    </source>
</evidence>
<feature type="transmembrane region" description="Helical" evidence="2">
    <location>
        <begin position="51"/>
        <end position="75"/>
    </location>
</feature>
<accession>A0A9D2J930</accession>
<organism evidence="3 4">
    <name type="scientific">Candidatus Anaerobutyricum stercoris</name>
    <dbReference type="NCBI Taxonomy" id="2838457"/>
    <lineage>
        <taxon>Bacteria</taxon>
        <taxon>Bacillati</taxon>
        <taxon>Bacillota</taxon>
        <taxon>Clostridia</taxon>
        <taxon>Lachnospirales</taxon>
        <taxon>Lachnospiraceae</taxon>
        <taxon>Anaerobutyricum</taxon>
    </lineage>
</organism>
<protein>
    <submittedName>
        <fullName evidence="3">Uncharacterized protein</fullName>
    </submittedName>
</protein>
<evidence type="ECO:0000313" key="4">
    <source>
        <dbReference type="Proteomes" id="UP000824049"/>
    </source>
</evidence>
<proteinExistence type="predicted"/>
<reference evidence="3" key="2">
    <citation type="submission" date="2021-04" db="EMBL/GenBank/DDBJ databases">
        <authorList>
            <person name="Gilroy R."/>
        </authorList>
    </citation>
    <scope>NUCLEOTIDE SEQUENCE</scope>
    <source>
        <strain evidence="3">CHK179-28034</strain>
    </source>
</reference>
<evidence type="ECO:0000313" key="3">
    <source>
        <dbReference type="EMBL" id="HIZ40134.1"/>
    </source>
</evidence>
<feature type="transmembrane region" description="Helical" evidence="2">
    <location>
        <begin position="20"/>
        <end position="39"/>
    </location>
</feature>
<keyword evidence="2" id="KW-1133">Transmembrane helix</keyword>
<dbReference type="Proteomes" id="UP000824049">
    <property type="component" value="Unassembled WGS sequence"/>
</dbReference>
<keyword evidence="2" id="KW-0472">Membrane</keyword>
<comment type="caution">
    <text evidence="3">The sequence shown here is derived from an EMBL/GenBank/DDBJ whole genome shotgun (WGS) entry which is preliminary data.</text>
</comment>